<evidence type="ECO:0000313" key="2">
    <source>
        <dbReference type="EMBL" id="HIZ30136.1"/>
    </source>
</evidence>
<comment type="caution">
    <text evidence="2">The sequence shown here is derived from an EMBL/GenBank/DDBJ whole genome shotgun (WGS) entry which is preliminary data.</text>
</comment>
<feature type="chain" id="PRO_5038845202" evidence="1">
    <location>
        <begin position="24"/>
        <end position="592"/>
    </location>
</feature>
<dbReference type="InterPro" id="IPR014867">
    <property type="entry name" value="Spore_coat_CotH_CotH2/3/7"/>
</dbReference>
<evidence type="ECO:0000313" key="3">
    <source>
        <dbReference type="Proteomes" id="UP000824035"/>
    </source>
</evidence>
<keyword evidence="2" id="KW-0418">Kinase</keyword>
<reference evidence="2" key="2">
    <citation type="submission" date="2021-04" db="EMBL/GenBank/DDBJ databases">
        <authorList>
            <person name="Gilroy R."/>
        </authorList>
    </citation>
    <scope>NUCLEOTIDE SEQUENCE</scope>
    <source>
        <strain evidence="2">ChiGjej4B4-18154</strain>
    </source>
</reference>
<organism evidence="2 3">
    <name type="scientific">Candidatus Allofournierella merdipullorum</name>
    <dbReference type="NCBI Taxonomy" id="2838595"/>
    <lineage>
        <taxon>Bacteria</taxon>
        <taxon>Bacillati</taxon>
        <taxon>Bacillota</taxon>
        <taxon>Clostridia</taxon>
        <taxon>Eubacteriales</taxon>
        <taxon>Oscillospiraceae</taxon>
        <taxon>Allofournierella</taxon>
    </lineage>
</organism>
<dbReference type="Gene3D" id="2.60.40.10">
    <property type="entry name" value="Immunoglobulins"/>
    <property type="match status" value="1"/>
</dbReference>
<dbReference type="Pfam" id="PF08757">
    <property type="entry name" value="CotH"/>
    <property type="match status" value="1"/>
</dbReference>
<gene>
    <name evidence="2" type="ORF">H9813_02735</name>
</gene>
<accession>A0A9D2E3I2</accession>
<reference evidence="2" key="1">
    <citation type="journal article" date="2021" name="PeerJ">
        <title>Extensive microbial diversity within the chicken gut microbiome revealed by metagenomics and culture.</title>
        <authorList>
            <person name="Gilroy R."/>
            <person name="Ravi A."/>
            <person name="Getino M."/>
            <person name="Pursley I."/>
            <person name="Horton D.L."/>
            <person name="Alikhan N.F."/>
            <person name="Baker D."/>
            <person name="Gharbi K."/>
            <person name="Hall N."/>
            <person name="Watson M."/>
            <person name="Adriaenssens E.M."/>
            <person name="Foster-Nyarko E."/>
            <person name="Jarju S."/>
            <person name="Secka A."/>
            <person name="Antonio M."/>
            <person name="Oren A."/>
            <person name="Chaudhuri R.R."/>
            <person name="La Ragione R."/>
            <person name="Hildebrand F."/>
            <person name="Pallen M.J."/>
        </authorList>
    </citation>
    <scope>NUCLEOTIDE SEQUENCE</scope>
    <source>
        <strain evidence="2">ChiGjej4B4-18154</strain>
    </source>
</reference>
<dbReference type="GO" id="GO:0016301">
    <property type="term" value="F:kinase activity"/>
    <property type="evidence" value="ECO:0007669"/>
    <property type="project" value="UniProtKB-KW"/>
</dbReference>
<keyword evidence="1" id="KW-0732">Signal</keyword>
<dbReference type="PANTHER" id="PTHR40050">
    <property type="entry name" value="INNER SPORE COAT PROTEIN H"/>
    <property type="match status" value="1"/>
</dbReference>
<dbReference type="PANTHER" id="PTHR40050:SF1">
    <property type="entry name" value="INNER SPORE COAT PROTEIN H"/>
    <property type="match status" value="1"/>
</dbReference>
<proteinExistence type="predicted"/>
<dbReference type="EMBL" id="DXBV01000025">
    <property type="protein sequence ID" value="HIZ30136.1"/>
    <property type="molecule type" value="Genomic_DNA"/>
</dbReference>
<protein>
    <submittedName>
        <fullName evidence="2">CotH kinase family protein</fullName>
    </submittedName>
</protein>
<dbReference type="Proteomes" id="UP000824035">
    <property type="component" value="Unassembled WGS sequence"/>
</dbReference>
<sequence length="592" mass="67008">MRAKRTLCLALAATLALSLAGCAVDLPAASAPQSEAGGESSPVVKEETATLDELHLRDNALLYEGHDPAQVVTMYLTVSTGNSSENTDHTWREINSYSVYDYEAMGVDRYQVAGLLQVGDENGPLPDELGFGQSAPNCTVQIRGQTSSSLPQKNYKISVKDNKGEWNGQTTIALNKHQSDGLRFRNKMAYDLMAGIDEMLGLRTTFVHLYVKDTTAGGSGQFVDYGLYTQVEQLNKTALKAHGLDKNGHLYKINFFEFYRYEDVIRMADDPLYDLTAFEQLLEVKGDDDHTKLIQMLEAVNDYTRPAEEVLEEYFDIENLAYWMAFHLLVNNRDTQSRNVYIYSPLNSNKWYFYSWDNDAMLKRTEYALNGRSDGLGWENGVSNYWGNVLFQRALKTETFRTALDEAVEDLRAYLSPQRINAMAAEYSEIVKPYVYRMPDAQHAPLTQAEYDQVAAALSSEIETNYRIYKESFNNPMPFFIGVPRKEEGQMVYQWDSAYDFDGESVTYTFELASDYTFADPIVRQEGLVIPEYKGETLPAGQYFVRVTATNASGCEQYAFDYYVIESGKVYGVKCFYVNEDGAIVEDEYVEG</sequence>
<dbReference type="AlphaFoldDB" id="A0A9D2E3I2"/>
<evidence type="ECO:0000256" key="1">
    <source>
        <dbReference type="SAM" id="SignalP"/>
    </source>
</evidence>
<feature type="signal peptide" evidence="1">
    <location>
        <begin position="1"/>
        <end position="23"/>
    </location>
</feature>
<name>A0A9D2E3I2_9FIRM</name>
<keyword evidence="2" id="KW-0808">Transferase</keyword>
<dbReference type="InterPro" id="IPR013783">
    <property type="entry name" value="Ig-like_fold"/>
</dbReference>
<dbReference type="RefSeq" id="WP_394968794.1">
    <property type="nucleotide sequence ID" value="NZ_CALXHM010000028.1"/>
</dbReference>
<dbReference type="PROSITE" id="PS51257">
    <property type="entry name" value="PROKAR_LIPOPROTEIN"/>
    <property type="match status" value="1"/>
</dbReference>